<gene>
    <name evidence="3" type="ORF">METZ01_LOCUS409945</name>
</gene>
<evidence type="ECO:0000313" key="3">
    <source>
        <dbReference type="EMBL" id="SVD57091.1"/>
    </source>
</evidence>
<dbReference type="InterPro" id="IPR052172">
    <property type="entry name" value="UxaA_altronate/galactarate_dh"/>
</dbReference>
<dbReference type="GO" id="GO:0019698">
    <property type="term" value="P:D-galacturonate catabolic process"/>
    <property type="evidence" value="ECO:0007669"/>
    <property type="project" value="TreeGrafter"/>
</dbReference>
<dbReference type="GO" id="GO:0016829">
    <property type="term" value="F:lyase activity"/>
    <property type="evidence" value="ECO:0007669"/>
    <property type="project" value="UniProtKB-KW"/>
</dbReference>
<organism evidence="3">
    <name type="scientific">marine metagenome</name>
    <dbReference type="NCBI Taxonomy" id="408172"/>
    <lineage>
        <taxon>unclassified sequences</taxon>
        <taxon>metagenomes</taxon>
        <taxon>ecological metagenomes</taxon>
    </lineage>
</organism>
<reference evidence="3" key="1">
    <citation type="submission" date="2018-05" db="EMBL/GenBank/DDBJ databases">
        <authorList>
            <person name="Lanie J.A."/>
            <person name="Ng W.-L."/>
            <person name="Kazmierczak K.M."/>
            <person name="Andrzejewski T.M."/>
            <person name="Davidsen T.M."/>
            <person name="Wayne K.J."/>
            <person name="Tettelin H."/>
            <person name="Glass J.I."/>
            <person name="Rusch D."/>
            <person name="Podicherti R."/>
            <person name="Tsui H.-C.T."/>
            <person name="Winkler M.E."/>
        </authorList>
    </citation>
    <scope>NUCLEOTIDE SEQUENCE</scope>
</reference>
<keyword evidence="1" id="KW-0456">Lyase</keyword>
<dbReference type="Gene3D" id="2.30.130.110">
    <property type="match status" value="1"/>
</dbReference>
<dbReference type="InterPro" id="IPR044144">
    <property type="entry name" value="SAF_UxaA/GarD"/>
</dbReference>
<dbReference type="Pfam" id="PF08666">
    <property type="entry name" value="SAF"/>
    <property type="match status" value="1"/>
</dbReference>
<dbReference type="AlphaFoldDB" id="A0A382WG56"/>
<dbReference type="PANTHER" id="PTHR30536:SF5">
    <property type="entry name" value="ALTRONATE DEHYDRATASE"/>
    <property type="match status" value="1"/>
</dbReference>
<feature type="domain" description="SAF" evidence="2">
    <location>
        <begin position="17"/>
        <end position="84"/>
    </location>
</feature>
<evidence type="ECO:0000256" key="1">
    <source>
        <dbReference type="ARBA" id="ARBA00023239"/>
    </source>
</evidence>
<sequence>MSSSSQRTWMVLNPKLDNVAIALRPFEAGEKIEGVKLTEPIRQYHKVALKDIPQDEPVHKYGQILGYATSPIAAGAWVHTHNLGMGRLMEANVTDLATDIPATQPAIEDRYFMGYRNADGRA</sequence>
<name>A0A382WG56_9ZZZZ</name>
<proteinExistence type="predicted"/>
<protein>
    <recommendedName>
        <fullName evidence="2">SAF domain-containing protein</fullName>
    </recommendedName>
</protein>
<dbReference type="InterPro" id="IPR013974">
    <property type="entry name" value="SAF"/>
</dbReference>
<dbReference type="SMART" id="SM00858">
    <property type="entry name" value="SAF"/>
    <property type="match status" value="1"/>
</dbReference>
<dbReference type="CDD" id="cd11613">
    <property type="entry name" value="SAF_AH_GD"/>
    <property type="match status" value="1"/>
</dbReference>
<dbReference type="EMBL" id="UINC01159154">
    <property type="protein sequence ID" value="SVD57091.1"/>
    <property type="molecule type" value="Genomic_DNA"/>
</dbReference>
<feature type="non-terminal residue" evidence="3">
    <location>
        <position position="122"/>
    </location>
</feature>
<evidence type="ECO:0000259" key="2">
    <source>
        <dbReference type="SMART" id="SM00858"/>
    </source>
</evidence>
<dbReference type="PANTHER" id="PTHR30536">
    <property type="entry name" value="ALTRONATE/GALACTARATE DEHYDRATASE"/>
    <property type="match status" value="1"/>
</dbReference>
<accession>A0A382WG56</accession>